<sequence>MKAAFAPKYGPPDVVEIRDMPRPVAGAGEVLVEIHATTVTRTDRETLRGHPWFARLVTGLTGPKHPVLGIDFAGVVVEVGPGTSRFSIGDRVFGLSPSRYGCHAEWVAVSEDGAIGHIPETLAFHEAVVGEGAWYAHSNLEAFGLASGQDVMIYGASGAIGTAAVQLAKARGAHVTAVVGTRHTDLAAALGADLVVNYMTEDFTARPERYDLVFDAVGKTTYPACRKLLKPQGAYYASDLGPWGQTVWLSLWSAITRSRRVVIGMPRDPREVIGFLGDMLADGRYRAVIDSHYDLDDISAAYAHVATEQKTGIVVIDVKPR</sequence>
<name>A3VAA2_9RHOB</name>
<dbReference type="Gene3D" id="3.90.180.10">
    <property type="entry name" value="Medium-chain alcohol dehydrogenases, catalytic domain"/>
    <property type="match status" value="1"/>
</dbReference>
<dbReference type="RefSeq" id="WP_008334764.1">
    <property type="nucleotide sequence ID" value="NZ_CH902578.1"/>
</dbReference>
<dbReference type="PANTHER" id="PTHR11695">
    <property type="entry name" value="ALCOHOL DEHYDROGENASE RELATED"/>
    <property type="match status" value="1"/>
</dbReference>
<dbReference type="InterPro" id="IPR050700">
    <property type="entry name" value="YIM1/Zinc_Alcohol_DH_Fams"/>
</dbReference>
<dbReference type="InterPro" id="IPR020843">
    <property type="entry name" value="ER"/>
</dbReference>
<dbReference type="InterPro" id="IPR036291">
    <property type="entry name" value="NAD(P)-bd_dom_sf"/>
</dbReference>
<dbReference type="Pfam" id="PF13602">
    <property type="entry name" value="ADH_zinc_N_2"/>
    <property type="match status" value="1"/>
</dbReference>
<dbReference type="Proteomes" id="UP000002931">
    <property type="component" value="Unassembled WGS sequence"/>
</dbReference>
<dbReference type="AlphaFoldDB" id="A3VAA2"/>
<evidence type="ECO:0000313" key="2">
    <source>
        <dbReference type="EMBL" id="EAQ14843.1"/>
    </source>
</evidence>
<evidence type="ECO:0000259" key="1">
    <source>
        <dbReference type="SMART" id="SM00829"/>
    </source>
</evidence>
<dbReference type="STRING" id="314271.RB2654_19708"/>
<dbReference type="InterPro" id="IPR011032">
    <property type="entry name" value="GroES-like_sf"/>
</dbReference>
<dbReference type="PANTHER" id="PTHR11695:SF648">
    <property type="entry name" value="ZINC-BINDING OXIDOREDUCTASE"/>
    <property type="match status" value="1"/>
</dbReference>
<accession>A3VAA2</accession>
<dbReference type="HOGENOM" id="CLU_026673_3_3_5"/>
<dbReference type="GO" id="GO:0016491">
    <property type="term" value="F:oxidoreductase activity"/>
    <property type="evidence" value="ECO:0007669"/>
    <property type="project" value="InterPro"/>
</dbReference>
<dbReference type="OrthoDB" id="5295340at2"/>
<dbReference type="SMART" id="SM00829">
    <property type="entry name" value="PKS_ER"/>
    <property type="match status" value="1"/>
</dbReference>
<dbReference type="eggNOG" id="COG0604">
    <property type="taxonomic scope" value="Bacteria"/>
</dbReference>
<protein>
    <submittedName>
        <fullName evidence="2">Alcohol dehydrogenase, zinc-containing</fullName>
    </submittedName>
</protein>
<keyword evidence="3" id="KW-1185">Reference proteome</keyword>
<reference evidence="2 3" key="1">
    <citation type="journal article" date="2010" name="J. Bacteriol.">
        <title>Genome sequences of Pelagibaca bermudensis HTCC2601T and Maritimibacter alkaliphilus HTCC2654T, the type strains of two marine Roseobacter genera.</title>
        <authorList>
            <person name="Thrash J.C."/>
            <person name="Cho J.C."/>
            <person name="Ferriera S."/>
            <person name="Johnson J."/>
            <person name="Vergin K.L."/>
            <person name="Giovannoni S.J."/>
        </authorList>
    </citation>
    <scope>NUCLEOTIDE SEQUENCE [LARGE SCALE GENOMIC DNA]</scope>
    <source>
        <strain evidence="2 3">HTCC2654</strain>
    </source>
</reference>
<gene>
    <name evidence="2" type="ORF">RB2654_19708</name>
</gene>
<dbReference type="Pfam" id="PF08240">
    <property type="entry name" value="ADH_N"/>
    <property type="match status" value="1"/>
</dbReference>
<feature type="domain" description="Enoyl reductase (ER)" evidence="1">
    <location>
        <begin position="10"/>
        <end position="316"/>
    </location>
</feature>
<dbReference type="SUPFAM" id="SSF50129">
    <property type="entry name" value="GroES-like"/>
    <property type="match status" value="1"/>
</dbReference>
<dbReference type="InterPro" id="IPR013154">
    <property type="entry name" value="ADH-like_N"/>
</dbReference>
<dbReference type="EMBL" id="AAMT01000001">
    <property type="protein sequence ID" value="EAQ14843.1"/>
    <property type="molecule type" value="Genomic_DNA"/>
</dbReference>
<comment type="caution">
    <text evidence="2">The sequence shown here is derived from an EMBL/GenBank/DDBJ whole genome shotgun (WGS) entry which is preliminary data.</text>
</comment>
<dbReference type="SUPFAM" id="SSF51735">
    <property type="entry name" value="NAD(P)-binding Rossmann-fold domains"/>
    <property type="match status" value="1"/>
</dbReference>
<dbReference type="CDD" id="cd08267">
    <property type="entry name" value="MDR1"/>
    <property type="match status" value="1"/>
</dbReference>
<proteinExistence type="predicted"/>
<organism evidence="2 3">
    <name type="scientific">Maritimibacter alkaliphilus HTCC2654</name>
    <dbReference type="NCBI Taxonomy" id="314271"/>
    <lineage>
        <taxon>Bacteria</taxon>
        <taxon>Pseudomonadati</taxon>
        <taxon>Pseudomonadota</taxon>
        <taxon>Alphaproteobacteria</taxon>
        <taxon>Rhodobacterales</taxon>
        <taxon>Roseobacteraceae</taxon>
        <taxon>Maritimibacter</taxon>
    </lineage>
</organism>
<evidence type="ECO:0000313" key="3">
    <source>
        <dbReference type="Proteomes" id="UP000002931"/>
    </source>
</evidence>
<dbReference type="Gene3D" id="3.40.50.720">
    <property type="entry name" value="NAD(P)-binding Rossmann-like Domain"/>
    <property type="match status" value="1"/>
</dbReference>